<name>A0ABR2JR25_9EUKA</name>
<proteinExistence type="predicted"/>
<dbReference type="EMBL" id="JAPFFF010000010">
    <property type="protein sequence ID" value="KAK8881374.1"/>
    <property type="molecule type" value="Genomic_DNA"/>
</dbReference>
<evidence type="ECO:0000313" key="1">
    <source>
        <dbReference type="EMBL" id="KAK8881374.1"/>
    </source>
</evidence>
<evidence type="ECO:0000313" key="2">
    <source>
        <dbReference type="Proteomes" id="UP001470230"/>
    </source>
</evidence>
<sequence>MIFNILNYSKLIKTHNDFDDENDNLLDDSYEVQSFSKNDFVNSFFLLCSGKVYPSVYLHIGQYASSVIVNCENRIAILKLFYVDKFGCIYVGFKRYQPLFLNEQRYERIMDQILSGDFSNILYSLSD</sequence>
<protein>
    <submittedName>
        <fullName evidence="1">Uncharacterized protein</fullName>
    </submittedName>
</protein>
<keyword evidence="2" id="KW-1185">Reference proteome</keyword>
<organism evidence="1 2">
    <name type="scientific">Tritrichomonas musculus</name>
    <dbReference type="NCBI Taxonomy" id="1915356"/>
    <lineage>
        <taxon>Eukaryota</taxon>
        <taxon>Metamonada</taxon>
        <taxon>Parabasalia</taxon>
        <taxon>Tritrichomonadida</taxon>
        <taxon>Tritrichomonadidae</taxon>
        <taxon>Tritrichomonas</taxon>
    </lineage>
</organism>
<reference evidence="1 2" key="1">
    <citation type="submission" date="2024-04" db="EMBL/GenBank/DDBJ databases">
        <title>Tritrichomonas musculus Genome.</title>
        <authorList>
            <person name="Alves-Ferreira E."/>
            <person name="Grigg M."/>
            <person name="Lorenzi H."/>
            <person name="Galac M."/>
        </authorList>
    </citation>
    <scope>NUCLEOTIDE SEQUENCE [LARGE SCALE GENOMIC DNA]</scope>
    <source>
        <strain evidence="1 2">EAF2021</strain>
    </source>
</reference>
<dbReference type="Proteomes" id="UP001470230">
    <property type="component" value="Unassembled WGS sequence"/>
</dbReference>
<comment type="caution">
    <text evidence="1">The sequence shown here is derived from an EMBL/GenBank/DDBJ whole genome shotgun (WGS) entry which is preliminary data.</text>
</comment>
<gene>
    <name evidence="1" type="ORF">M9Y10_004110</name>
</gene>
<accession>A0ABR2JR25</accession>